<evidence type="ECO:0000313" key="3">
    <source>
        <dbReference type="Proteomes" id="UP000029914"/>
    </source>
</evidence>
<reference evidence="2 3" key="1">
    <citation type="submission" date="2013-09" db="EMBL/GenBank/DDBJ databases">
        <title>Complete genome sequence of Corynebacterium doosanense CAU 212(T) (=DSM 45436(T)), isolated from activated sludge.</title>
        <authorList>
            <person name="Schaffert L."/>
            <person name="Albersmeier A."/>
            <person name="Kalinowski J."/>
            <person name="Ruckert C."/>
        </authorList>
    </citation>
    <scope>NUCLEOTIDE SEQUENCE [LARGE SCALE GENOMIC DNA]</scope>
    <source>
        <strain evidence="2 3">CAU 212</strain>
    </source>
</reference>
<gene>
    <name evidence="2" type="ORF">CDOO_01120</name>
</gene>
<keyword evidence="1" id="KW-0472">Membrane</keyword>
<keyword evidence="1" id="KW-0812">Transmembrane</keyword>
<name>A0A097IJ62_9CORY</name>
<evidence type="ECO:0000256" key="1">
    <source>
        <dbReference type="SAM" id="Phobius"/>
    </source>
</evidence>
<keyword evidence="1" id="KW-1133">Transmembrane helix</keyword>
<dbReference type="EMBL" id="CP006764">
    <property type="protein sequence ID" value="AIT62148.1"/>
    <property type="molecule type" value="Genomic_DNA"/>
</dbReference>
<dbReference type="RefSeq" id="WP_018022910.1">
    <property type="nucleotide sequence ID" value="NZ_AQUX01000015.1"/>
</dbReference>
<dbReference type="HOGENOM" id="CLU_098222_1_0_11"/>
<dbReference type="STRING" id="558173.CDOO_01120"/>
<keyword evidence="3" id="KW-1185">Reference proteome</keyword>
<sequence>MRPGNVTAYRLQPEKAAPVLGVLAILLAVILLLPFLLRALIPAATGETEPVQLSSFDSYDEIPLTLDGQPVRCEFNDESPLMWGYDCGGVSLDSVVHPRESVQDPEATLRRMFRAGSWASADDSLAVQHFGDTLVLDDPGYGLIGILTPIEDNFLMYVQIDVLWDSEDTADYGEAVWQTLIGESMPESLLGTLTTSGYAPEETTL</sequence>
<evidence type="ECO:0000313" key="2">
    <source>
        <dbReference type="EMBL" id="AIT62148.1"/>
    </source>
</evidence>
<proteinExistence type="predicted"/>
<dbReference type="AlphaFoldDB" id="A0A097IJ62"/>
<feature type="transmembrane region" description="Helical" evidence="1">
    <location>
        <begin position="16"/>
        <end position="37"/>
    </location>
</feature>
<dbReference type="OrthoDB" id="4415963at2"/>
<organism evidence="2 3">
    <name type="scientific">Corynebacterium doosanense CAU 212 = DSM 45436</name>
    <dbReference type="NCBI Taxonomy" id="558173"/>
    <lineage>
        <taxon>Bacteria</taxon>
        <taxon>Bacillati</taxon>
        <taxon>Actinomycetota</taxon>
        <taxon>Actinomycetes</taxon>
        <taxon>Mycobacteriales</taxon>
        <taxon>Corynebacteriaceae</taxon>
        <taxon>Corynebacterium</taxon>
    </lineage>
</organism>
<dbReference type="KEGG" id="cdo:CDOO_01120"/>
<protein>
    <submittedName>
        <fullName evidence="2">Uncharacterized protein</fullName>
    </submittedName>
</protein>
<dbReference type="Proteomes" id="UP000029914">
    <property type="component" value="Chromosome"/>
</dbReference>
<accession>A0A097IJ62</accession>